<dbReference type="Proteomes" id="UP000434957">
    <property type="component" value="Unassembled WGS sequence"/>
</dbReference>
<evidence type="ECO:0000313" key="5">
    <source>
        <dbReference type="Proteomes" id="UP000434957"/>
    </source>
</evidence>
<evidence type="ECO:0000313" key="6">
    <source>
        <dbReference type="Proteomes" id="UP000435112"/>
    </source>
</evidence>
<dbReference type="EMBL" id="QXFT01006562">
    <property type="protein sequence ID" value="KAE9268653.1"/>
    <property type="molecule type" value="Genomic_DNA"/>
</dbReference>
<dbReference type="Proteomes" id="UP000429607">
    <property type="component" value="Unassembled WGS sequence"/>
</dbReference>
<sequence>MAGEFVAATSKVGGVANPVKGDGHSSATELLAKTSIPNVRALSFCQPCDIDPQLPVRSTSEDYDIAATPTSANGAADHTDGVRDVVGKRRYLSKPEEYCRQL</sequence>
<gene>
    <name evidence="1" type="ORF">PR001_g30519</name>
    <name evidence="2" type="ORF">PR002_g30137</name>
    <name evidence="3" type="ORF">PR003_g31374</name>
</gene>
<dbReference type="Proteomes" id="UP000435112">
    <property type="component" value="Unassembled WGS sequence"/>
</dbReference>
<evidence type="ECO:0000313" key="4">
    <source>
        <dbReference type="Proteomes" id="UP000429607"/>
    </source>
</evidence>
<dbReference type="AlphaFoldDB" id="A0A6A3GUW9"/>
<dbReference type="EMBL" id="QXFU01006565">
    <property type="protein sequence ID" value="KAE8960672.1"/>
    <property type="molecule type" value="Genomic_DNA"/>
</dbReference>
<reference evidence="4 6" key="1">
    <citation type="submission" date="2018-09" db="EMBL/GenBank/DDBJ databases">
        <title>Genomic investigation of the strawberry pathogen Phytophthora fragariae indicates pathogenicity is determined by transcriptional variation in three key races.</title>
        <authorList>
            <person name="Adams T.M."/>
            <person name="Armitage A.D."/>
            <person name="Sobczyk M.K."/>
            <person name="Bates H.J."/>
            <person name="Dunwell J.M."/>
            <person name="Nellist C.F."/>
            <person name="Harrison R.J."/>
        </authorList>
    </citation>
    <scope>NUCLEOTIDE SEQUENCE [LARGE SCALE GENOMIC DNA]</scope>
    <source>
        <strain evidence="1 4">SCRP249</strain>
        <strain evidence="2 6">SCRP324</strain>
        <strain evidence="3 5">SCRP333</strain>
    </source>
</reference>
<name>A0A6A3GUW9_9STRA</name>
<accession>A0A6A3GUW9</accession>
<evidence type="ECO:0000313" key="1">
    <source>
        <dbReference type="EMBL" id="KAE8960034.1"/>
    </source>
</evidence>
<dbReference type="EMBL" id="QXFV01006945">
    <property type="protein sequence ID" value="KAE8960034.1"/>
    <property type="molecule type" value="Genomic_DNA"/>
</dbReference>
<protein>
    <submittedName>
        <fullName evidence="2">Uncharacterized protein</fullName>
    </submittedName>
</protein>
<evidence type="ECO:0000313" key="2">
    <source>
        <dbReference type="EMBL" id="KAE8960672.1"/>
    </source>
</evidence>
<comment type="caution">
    <text evidence="2">The sequence shown here is derived from an EMBL/GenBank/DDBJ whole genome shotgun (WGS) entry which is preliminary data.</text>
</comment>
<keyword evidence="5" id="KW-1185">Reference proteome</keyword>
<proteinExistence type="predicted"/>
<evidence type="ECO:0000313" key="3">
    <source>
        <dbReference type="EMBL" id="KAE9268653.1"/>
    </source>
</evidence>
<organism evidence="2 6">
    <name type="scientific">Phytophthora rubi</name>
    <dbReference type="NCBI Taxonomy" id="129364"/>
    <lineage>
        <taxon>Eukaryota</taxon>
        <taxon>Sar</taxon>
        <taxon>Stramenopiles</taxon>
        <taxon>Oomycota</taxon>
        <taxon>Peronosporomycetes</taxon>
        <taxon>Peronosporales</taxon>
        <taxon>Peronosporaceae</taxon>
        <taxon>Phytophthora</taxon>
    </lineage>
</organism>